<dbReference type="AlphaFoldDB" id="A0AB36ABL1"/>
<gene>
    <name evidence="1" type="ORF">GIX80_02260</name>
</gene>
<sequence length="207" mass="23400">MMSTRYDKVIKFEGKYLKVNALAPIILAKQLKKGTTILTDEIINKDFGPANFITVENKEQATIFTLSEAMMIQEAFKYHGVDKGTILNIEPRFQSLLRQLGNIKELDIKRKIKTSTTADFDTLERLDEMAKGFSDPQISTVYVDLKKYHVKSITVPTKLRDSLLANAIDQKNSCVHVLSKGKQIPFVVDAIDNKTNMQVQVGTLNNF</sequence>
<accession>A0AB36ABL1</accession>
<name>A0AB36ABL1_LIMRT</name>
<evidence type="ECO:0000313" key="1">
    <source>
        <dbReference type="EMBL" id="MRG83222.1"/>
    </source>
</evidence>
<comment type="caution">
    <text evidence="1">The sequence shown here is derived from an EMBL/GenBank/DDBJ whole genome shotgun (WGS) entry which is preliminary data.</text>
</comment>
<organism evidence="1 2">
    <name type="scientific">Limosilactobacillus reuteri</name>
    <name type="common">Lactobacillus reuteri</name>
    <dbReference type="NCBI Taxonomy" id="1598"/>
    <lineage>
        <taxon>Bacteria</taxon>
        <taxon>Bacillati</taxon>
        <taxon>Bacillota</taxon>
        <taxon>Bacilli</taxon>
        <taxon>Lactobacillales</taxon>
        <taxon>Lactobacillaceae</taxon>
        <taxon>Limosilactobacillus</taxon>
    </lineage>
</organism>
<reference evidence="1 2" key="1">
    <citation type="submission" date="2019-11" db="EMBL/GenBank/DDBJ databases">
        <title>Draft genome sequence of 12 host-associated Lactobacillus reuteri rodent strains.</title>
        <authorList>
            <person name="Zhang S."/>
            <person name="Ozcam M."/>
            <person name="Van Pijkeren J.P."/>
        </authorList>
    </citation>
    <scope>NUCLEOTIDE SEQUENCE [LARGE SCALE GENOMIC DNA]</scope>
    <source>
        <strain evidence="1 2">L1604-1</strain>
    </source>
</reference>
<dbReference type="Proteomes" id="UP000441557">
    <property type="component" value="Unassembled WGS sequence"/>
</dbReference>
<proteinExistence type="predicted"/>
<dbReference type="EMBL" id="WJMZ01000002">
    <property type="protein sequence ID" value="MRG83222.1"/>
    <property type="molecule type" value="Genomic_DNA"/>
</dbReference>
<evidence type="ECO:0000313" key="2">
    <source>
        <dbReference type="Proteomes" id="UP000441557"/>
    </source>
</evidence>
<protein>
    <submittedName>
        <fullName evidence="1">Uncharacterized protein</fullName>
    </submittedName>
</protein>